<dbReference type="PANTHER" id="PTHR42737:SF2">
    <property type="entry name" value="GLUTATHIONE REDUCTASE"/>
    <property type="match status" value="1"/>
</dbReference>
<dbReference type="NCBIfam" id="TIGR01424">
    <property type="entry name" value="gluta_reduc_2"/>
    <property type="match status" value="1"/>
</dbReference>
<keyword evidence="4 11" id="KW-0274">FAD</keyword>
<dbReference type="GO" id="GO:0004362">
    <property type="term" value="F:glutathione-disulfide reductase (NADPH) activity"/>
    <property type="evidence" value="ECO:0007669"/>
    <property type="project" value="UniProtKB-EC"/>
</dbReference>
<evidence type="ECO:0000256" key="14">
    <source>
        <dbReference type="RuleBase" id="RU365040"/>
    </source>
</evidence>
<feature type="binding site" evidence="11">
    <location>
        <position position="265"/>
    </location>
    <ligand>
        <name>NAD(+)</name>
        <dbReference type="ChEBI" id="CHEBI:57540"/>
    </ligand>
</feature>
<keyword evidence="11" id="KW-0520">NAD</keyword>
<proteinExistence type="inferred from homology"/>
<dbReference type="Gene3D" id="3.50.50.60">
    <property type="entry name" value="FAD/NAD(P)-binding domain"/>
    <property type="match status" value="2"/>
</dbReference>
<feature type="binding site" evidence="11">
    <location>
        <position position="306"/>
    </location>
    <ligand>
        <name>FAD</name>
        <dbReference type="ChEBI" id="CHEBI:57692"/>
    </ligand>
</feature>
<dbReference type="GO" id="GO:0005829">
    <property type="term" value="C:cytosol"/>
    <property type="evidence" value="ECO:0007669"/>
    <property type="project" value="TreeGrafter"/>
</dbReference>
<dbReference type="Pfam" id="PF02852">
    <property type="entry name" value="Pyr_redox_dim"/>
    <property type="match status" value="1"/>
</dbReference>
<dbReference type="PIRSF" id="PIRSF000350">
    <property type="entry name" value="Mercury_reductase_MerA"/>
    <property type="match status" value="1"/>
</dbReference>
<dbReference type="InterPro" id="IPR006324">
    <property type="entry name" value="GSHR"/>
</dbReference>
<dbReference type="PRINTS" id="PR00411">
    <property type="entry name" value="PNDRDTASEI"/>
</dbReference>
<feature type="binding site" evidence="11">
    <location>
        <begin position="178"/>
        <end position="185"/>
    </location>
    <ligand>
        <name>NAD(+)</name>
        <dbReference type="ChEBI" id="CHEBI:57540"/>
    </ligand>
</feature>
<evidence type="ECO:0000256" key="6">
    <source>
        <dbReference type="ARBA" id="ARBA00023002"/>
    </source>
</evidence>
<accession>A0A178I2K3</accession>
<keyword evidence="8 13" id="KW-0676">Redox-active center</keyword>
<evidence type="ECO:0000256" key="9">
    <source>
        <dbReference type="ARBA" id="ARBA00049142"/>
    </source>
</evidence>
<dbReference type="InterPro" id="IPR023753">
    <property type="entry name" value="FAD/NAD-binding_dom"/>
</dbReference>
<evidence type="ECO:0000259" key="16">
    <source>
        <dbReference type="Pfam" id="PF07992"/>
    </source>
</evidence>
<dbReference type="GO" id="GO:0045454">
    <property type="term" value="P:cell redox homeostasis"/>
    <property type="evidence" value="ECO:0007669"/>
    <property type="project" value="InterPro"/>
</dbReference>
<dbReference type="InterPro" id="IPR012999">
    <property type="entry name" value="Pyr_OxRdtase_I_AS"/>
</dbReference>
<evidence type="ECO:0000259" key="15">
    <source>
        <dbReference type="Pfam" id="PF02852"/>
    </source>
</evidence>
<evidence type="ECO:0000256" key="3">
    <source>
        <dbReference type="ARBA" id="ARBA00022630"/>
    </source>
</evidence>
<dbReference type="PRINTS" id="PR00368">
    <property type="entry name" value="FADPNR"/>
</dbReference>
<keyword evidence="3 13" id="KW-0285">Flavoprotein</keyword>
<dbReference type="Pfam" id="PF07992">
    <property type="entry name" value="Pyr_redox_2"/>
    <property type="match status" value="1"/>
</dbReference>
<evidence type="ECO:0000256" key="13">
    <source>
        <dbReference type="RuleBase" id="RU003691"/>
    </source>
</evidence>
<evidence type="ECO:0000256" key="7">
    <source>
        <dbReference type="ARBA" id="ARBA00023157"/>
    </source>
</evidence>
<evidence type="ECO:0000256" key="8">
    <source>
        <dbReference type="ARBA" id="ARBA00023284"/>
    </source>
</evidence>
<dbReference type="GO" id="GO:0006749">
    <property type="term" value="P:glutathione metabolic process"/>
    <property type="evidence" value="ECO:0007669"/>
    <property type="project" value="InterPro"/>
</dbReference>
<dbReference type="AlphaFoldDB" id="A0A178I2K3"/>
<reference evidence="17 18" key="1">
    <citation type="submission" date="2016-03" db="EMBL/GenBank/DDBJ databases">
        <title>Genome sequencing of Devosia sp. S37.</title>
        <authorList>
            <person name="Mohd Nor M."/>
        </authorList>
    </citation>
    <scope>NUCLEOTIDE SEQUENCE [LARGE SCALE GENOMIC DNA]</scope>
    <source>
        <strain evidence="17 18">S37</strain>
    </source>
</reference>
<evidence type="ECO:0000256" key="10">
    <source>
        <dbReference type="PIRSR" id="PIRSR000350-2"/>
    </source>
</evidence>
<dbReference type="GO" id="GO:0050661">
    <property type="term" value="F:NADP binding"/>
    <property type="evidence" value="ECO:0007669"/>
    <property type="project" value="InterPro"/>
</dbReference>
<feature type="active site" description="Proton acceptor" evidence="10">
    <location>
        <position position="438"/>
    </location>
</feature>
<dbReference type="GO" id="GO:0034599">
    <property type="term" value="P:cellular response to oxidative stress"/>
    <property type="evidence" value="ECO:0007669"/>
    <property type="project" value="TreeGrafter"/>
</dbReference>
<comment type="caution">
    <text evidence="17">The sequence shown here is derived from an EMBL/GenBank/DDBJ whole genome shotgun (WGS) entry which is preliminary data.</text>
</comment>
<evidence type="ECO:0000256" key="5">
    <source>
        <dbReference type="ARBA" id="ARBA00022857"/>
    </source>
</evidence>
<dbReference type="GO" id="GO:0050660">
    <property type="term" value="F:flavin adenine dinucleotide binding"/>
    <property type="evidence" value="ECO:0007669"/>
    <property type="project" value="InterPro"/>
</dbReference>
<evidence type="ECO:0000256" key="12">
    <source>
        <dbReference type="PIRSR" id="PIRSR000350-4"/>
    </source>
</evidence>
<evidence type="ECO:0000256" key="4">
    <source>
        <dbReference type="ARBA" id="ARBA00022827"/>
    </source>
</evidence>
<organism evidence="17 18">
    <name type="scientific">Devosia elaeis</name>
    <dbReference type="NCBI Taxonomy" id="1770058"/>
    <lineage>
        <taxon>Bacteria</taxon>
        <taxon>Pseudomonadati</taxon>
        <taxon>Pseudomonadota</taxon>
        <taxon>Alphaproteobacteria</taxon>
        <taxon>Hyphomicrobiales</taxon>
        <taxon>Devosiaceae</taxon>
        <taxon>Devosia</taxon>
    </lineage>
</organism>
<dbReference type="SUPFAM" id="SSF55424">
    <property type="entry name" value="FAD/NAD-linked reductases, dimerisation (C-terminal) domain"/>
    <property type="match status" value="1"/>
</dbReference>
<evidence type="ECO:0000256" key="11">
    <source>
        <dbReference type="PIRSR" id="PIRSR000350-3"/>
    </source>
</evidence>
<dbReference type="EMBL" id="LVVY01000063">
    <property type="protein sequence ID" value="OAM79313.1"/>
    <property type="molecule type" value="Genomic_DNA"/>
</dbReference>
<comment type="similarity">
    <text evidence="1 13">Belongs to the class-I pyridine nucleotide-disulfide oxidoreductase family.</text>
</comment>
<dbReference type="InterPro" id="IPR001100">
    <property type="entry name" value="Pyr_nuc-diS_OxRdtase"/>
</dbReference>
<evidence type="ECO:0000256" key="1">
    <source>
        <dbReference type="ARBA" id="ARBA00007532"/>
    </source>
</evidence>
<sequence length="461" mass="49429">MGAEMSFDYDLVVIGAGSGGVRAARMAATYGAKVAVIEEFRVGGTCVIRGCVPKKLYVYASRFKDQFDVAESFGWQVDASFDWPTLVAAKEKEITRLEHAYTSNLEKPGAEIIRDRAVVTGPNSVRLASDGRELTAKYLLVATGARPFIPDIPGAELGISSNEAFDLPALPHSILIEGGGYIAVEFATIFAGLGVDTTIIYRGDCVLRGFDDDMRRGLEAGLIERGIRLIYQTTIAALSKPGEDVLATFSDGVTAPFGAVMFATGRQPNVEGLGLETAGVRLNDFGAIAVDKYSQTSVPSIYAVGDVTGRAQLTPVAIREGWYFAETVFNDNPQAVDHSLIPTAVFSEPEIGVVGLTEDEAATHGDIDVYVARFRPMQNTLSTRTERMVLKLITEKDGGRVLGVHILGPGAAEMIQLVAIAVGMGASKADFDRTIALHPSAAEELVTFKAPTYVYRDCQKV</sequence>
<feature type="domain" description="Pyridine nucleotide-disulphide oxidoreductase dimerisation" evidence="15">
    <location>
        <begin position="341"/>
        <end position="447"/>
    </location>
</feature>
<comment type="cofactor">
    <cofactor evidence="11">
        <name>FAD</name>
        <dbReference type="ChEBI" id="CHEBI:57692"/>
    </cofactor>
    <text evidence="11">Binds 1 FAD per subunit.</text>
</comment>
<dbReference type="InterPro" id="IPR016156">
    <property type="entry name" value="FAD/NAD-linked_Rdtase_dimer_sf"/>
</dbReference>
<evidence type="ECO:0000313" key="18">
    <source>
        <dbReference type="Proteomes" id="UP000078389"/>
    </source>
</evidence>
<comment type="catalytic activity">
    <reaction evidence="9 14">
        <text>2 glutathione + NADP(+) = glutathione disulfide + NADPH + H(+)</text>
        <dbReference type="Rhea" id="RHEA:11740"/>
        <dbReference type="ChEBI" id="CHEBI:15378"/>
        <dbReference type="ChEBI" id="CHEBI:57783"/>
        <dbReference type="ChEBI" id="CHEBI:57925"/>
        <dbReference type="ChEBI" id="CHEBI:58297"/>
        <dbReference type="ChEBI" id="CHEBI:58349"/>
        <dbReference type="EC" id="1.8.1.7"/>
    </reaction>
</comment>
<keyword evidence="6 13" id="KW-0560">Oxidoreductase</keyword>
<dbReference type="PROSITE" id="PS00076">
    <property type="entry name" value="PYRIDINE_REDOX_1"/>
    <property type="match status" value="1"/>
</dbReference>
<dbReference type="Gene3D" id="3.30.390.30">
    <property type="match status" value="1"/>
</dbReference>
<dbReference type="NCBIfam" id="NF004776">
    <property type="entry name" value="PRK06116.1"/>
    <property type="match status" value="1"/>
</dbReference>
<dbReference type="Proteomes" id="UP000078389">
    <property type="component" value="Unassembled WGS sequence"/>
</dbReference>
<protein>
    <recommendedName>
        <fullName evidence="14">Glutathione reductase</fullName>
        <shortName evidence="14">GRase</shortName>
        <ecNumber evidence="14">1.8.1.7</ecNumber>
    </recommendedName>
</protein>
<dbReference type="InterPro" id="IPR036188">
    <property type="entry name" value="FAD/NAD-bd_sf"/>
</dbReference>
<evidence type="ECO:0000256" key="2">
    <source>
        <dbReference type="ARBA" id="ARBA00011738"/>
    </source>
</evidence>
<name>A0A178I2K3_9HYPH</name>
<feature type="binding site" evidence="11">
    <location>
        <position position="55"/>
    </location>
    <ligand>
        <name>FAD</name>
        <dbReference type="ChEBI" id="CHEBI:57692"/>
    </ligand>
</feature>
<keyword evidence="18" id="KW-1185">Reference proteome</keyword>
<keyword evidence="7" id="KW-1015">Disulfide bond</keyword>
<comment type="function">
    <text evidence="14">Catalyzes the reduction of glutathione disulfide (GSSG) to reduced glutathione (GSH).</text>
</comment>
<keyword evidence="11" id="KW-0547">Nucleotide-binding</keyword>
<feature type="domain" description="FAD/NAD(P)-binding" evidence="16">
    <location>
        <begin position="9"/>
        <end position="321"/>
    </location>
</feature>
<comment type="subunit">
    <text evidence="2">Homodimer.</text>
</comment>
<dbReference type="STRING" id="1770058.A3840_03390"/>
<dbReference type="PANTHER" id="PTHR42737">
    <property type="entry name" value="GLUTATHIONE REDUCTASE"/>
    <property type="match status" value="1"/>
</dbReference>
<dbReference type="InterPro" id="IPR004099">
    <property type="entry name" value="Pyr_nucl-diS_OxRdtase_dimer"/>
</dbReference>
<dbReference type="EC" id="1.8.1.7" evidence="14"/>
<evidence type="ECO:0000313" key="17">
    <source>
        <dbReference type="EMBL" id="OAM79313.1"/>
    </source>
</evidence>
<dbReference type="SUPFAM" id="SSF51905">
    <property type="entry name" value="FAD/NAD(P)-binding domain"/>
    <property type="match status" value="1"/>
</dbReference>
<gene>
    <name evidence="17" type="ORF">A3840_03390</name>
</gene>
<dbReference type="InterPro" id="IPR046952">
    <property type="entry name" value="GSHR/TRXR-like"/>
</dbReference>
<feature type="disulfide bond" description="Redox-active" evidence="12">
    <location>
        <begin position="46"/>
        <end position="51"/>
    </location>
</feature>
<keyword evidence="5 14" id="KW-0521">NADP</keyword>